<dbReference type="InterPro" id="IPR001878">
    <property type="entry name" value="Znf_CCHC"/>
</dbReference>
<dbReference type="SUPFAM" id="SSF48403">
    <property type="entry name" value="Ankyrin repeat"/>
    <property type="match status" value="1"/>
</dbReference>
<dbReference type="GO" id="GO:0008270">
    <property type="term" value="F:zinc ion binding"/>
    <property type="evidence" value="ECO:0007669"/>
    <property type="project" value="UniProtKB-KW"/>
</dbReference>
<protein>
    <recommendedName>
        <fullName evidence="3">CCHC-type domain-containing protein</fullName>
    </recommendedName>
</protein>
<evidence type="ECO:0000256" key="2">
    <source>
        <dbReference type="PROSITE-ProRule" id="PRU00047"/>
    </source>
</evidence>
<dbReference type="Gene3D" id="1.25.40.20">
    <property type="entry name" value="Ankyrin repeat-containing domain"/>
    <property type="match status" value="3"/>
</dbReference>
<feature type="repeat" description="ANK" evidence="1">
    <location>
        <begin position="132"/>
        <end position="158"/>
    </location>
</feature>
<dbReference type="Pfam" id="PF12796">
    <property type="entry name" value="Ank_2"/>
    <property type="match status" value="1"/>
</dbReference>
<dbReference type="InterPro" id="IPR036770">
    <property type="entry name" value="Ankyrin_rpt-contain_sf"/>
</dbReference>
<dbReference type="InterPro" id="IPR002110">
    <property type="entry name" value="Ankyrin_rpt"/>
</dbReference>
<proteinExistence type="predicted"/>
<dbReference type="SMART" id="SM00248">
    <property type="entry name" value="ANK"/>
    <property type="match status" value="3"/>
</dbReference>
<dbReference type="Pfam" id="PF14223">
    <property type="entry name" value="Retrotran_gag_2"/>
    <property type="match status" value="1"/>
</dbReference>
<evidence type="ECO:0000259" key="3">
    <source>
        <dbReference type="PROSITE" id="PS50158"/>
    </source>
</evidence>
<keyword evidence="1" id="KW-0040">ANK repeat</keyword>
<dbReference type="SUPFAM" id="SSF57756">
    <property type="entry name" value="Retrovirus zinc finger-like domains"/>
    <property type="match status" value="1"/>
</dbReference>
<comment type="caution">
    <text evidence="4">The sequence shown here is derived from an EMBL/GenBank/DDBJ whole genome shotgun (WGS) entry which is preliminary data.</text>
</comment>
<organism evidence="4 5">
    <name type="scientific">Lolium multiflorum</name>
    <name type="common">Italian ryegrass</name>
    <name type="synonym">Lolium perenne subsp. multiflorum</name>
    <dbReference type="NCBI Taxonomy" id="4521"/>
    <lineage>
        <taxon>Eukaryota</taxon>
        <taxon>Viridiplantae</taxon>
        <taxon>Streptophyta</taxon>
        <taxon>Embryophyta</taxon>
        <taxon>Tracheophyta</taxon>
        <taxon>Spermatophyta</taxon>
        <taxon>Magnoliopsida</taxon>
        <taxon>Liliopsida</taxon>
        <taxon>Poales</taxon>
        <taxon>Poaceae</taxon>
        <taxon>BOP clade</taxon>
        <taxon>Pooideae</taxon>
        <taxon>Poodae</taxon>
        <taxon>Poeae</taxon>
        <taxon>Poeae Chloroplast Group 2 (Poeae type)</taxon>
        <taxon>Loliodinae</taxon>
        <taxon>Loliinae</taxon>
        <taxon>Lolium</taxon>
    </lineage>
</organism>
<dbReference type="Gene3D" id="4.10.60.10">
    <property type="entry name" value="Zinc finger, CCHC-type"/>
    <property type="match status" value="1"/>
</dbReference>
<dbReference type="Pfam" id="PF00023">
    <property type="entry name" value="Ank"/>
    <property type="match status" value="1"/>
</dbReference>
<dbReference type="Pfam" id="PF00098">
    <property type="entry name" value="zf-CCHC"/>
    <property type="match status" value="1"/>
</dbReference>
<dbReference type="PANTHER" id="PTHR46224">
    <property type="entry name" value="ANKYRIN REPEAT FAMILY PROTEIN"/>
    <property type="match status" value="1"/>
</dbReference>
<dbReference type="PROSITE" id="PS50158">
    <property type="entry name" value="ZF_CCHC"/>
    <property type="match status" value="1"/>
</dbReference>
<feature type="repeat" description="ANK" evidence="1">
    <location>
        <begin position="77"/>
        <end position="109"/>
    </location>
</feature>
<feature type="domain" description="CCHC-type" evidence="3">
    <location>
        <begin position="399"/>
        <end position="415"/>
    </location>
</feature>
<dbReference type="AlphaFoldDB" id="A0AAD8SE10"/>
<dbReference type="InterPro" id="IPR036875">
    <property type="entry name" value="Znf_CCHC_sf"/>
</dbReference>
<dbReference type="PROSITE" id="PS50088">
    <property type="entry name" value="ANK_REPEAT"/>
    <property type="match status" value="2"/>
</dbReference>
<evidence type="ECO:0000313" key="5">
    <source>
        <dbReference type="Proteomes" id="UP001231189"/>
    </source>
</evidence>
<dbReference type="Proteomes" id="UP001231189">
    <property type="component" value="Unassembled WGS sequence"/>
</dbReference>
<dbReference type="GO" id="GO:0003676">
    <property type="term" value="F:nucleic acid binding"/>
    <property type="evidence" value="ECO:0007669"/>
    <property type="project" value="InterPro"/>
</dbReference>
<accession>A0AAD8SE10</accession>
<keyword evidence="5" id="KW-1185">Reference proteome</keyword>
<dbReference type="PANTHER" id="PTHR46224:SF38">
    <property type="match status" value="1"/>
</dbReference>
<evidence type="ECO:0000313" key="4">
    <source>
        <dbReference type="EMBL" id="KAK1650407.1"/>
    </source>
</evidence>
<keyword evidence="2" id="KW-0479">Metal-binding</keyword>
<dbReference type="PROSITE" id="PS50297">
    <property type="entry name" value="ANK_REP_REGION"/>
    <property type="match status" value="2"/>
</dbReference>
<gene>
    <name evidence="4" type="ORF">QYE76_068212</name>
</gene>
<name>A0AAD8SE10_LOLMU</name>
<dbReference type="EMBL" id="JAUUTY010000004">
    <property type="protein sequence ID" value="KAK1650407.1"/>
    <property type="molecule type" value="Genomic_DNA"/>
</dbReference>
<keyword evidence="2" id="KW-0863">Zinc-finger</keyword>
<dbReference type="InterPro" id="IPR051616">
    <property type="entry name" value="Cul2-RING_E3_ligase_SR"/>
</dbReference>
<evidence type="ECO:0000256" key="1">
    <source>
        <dbReference type="PROSITE-ProRule" id="PRU00023"/>
    </source>
</evidence>
<dbReference type="SMART" id="SM00343">
    <property type="entry name" value="ZnF_C2HC"/>
    <property type="match status" value="1"/>
</dbReference>
<sequence length="443" mass="47995">MASSTSRIQVQTRIVLQAAFDGDLRILKKMAEQMDLGIAEDEEGANALHLAAHSGCLDCCKFLVEEAWIDVNSTTTKGTTPLVCAMFEGNVQVMKYLLDRGGNPRRKTPEGLTVLHAAAARGHPADIMLEDHGGTPLHAAASGGQDEAMKILLEHGADSHMALVPYGAGGSSLSLPMPMLTSTNYTVWAIKVEANLDAAGVWEAVSPADGAAVDANKNKAARAQLLGALSEDILMQVSAKKTAKEVWDSLKTRFVGADRVKAARLSTLRGEFDKLYMAETELLDDYAGKISGMAARYASLGSTLDAAAMVKKLLDTVPERLYPAVAGIEQFCDVETMAFEEALGRLKAFEERSRRCAQAGGERSDSQLLLTEQEWRACDRNGTGNSGKKKNTFDIRKVRCYNCQDYGHFSRDCTEPRKERAHLAVADVTSIRRCCDGQRGATE</sequence>
<reference evidence="4" key="1">
    <citation type="submission" date="2023-07" db="EMBL/GenBank/DDBJ databases">
        <title>A chromosome-level genome assembly of Lolium multiflorum.</title>
        <authorList>
            <person name="Chen Y."/>
            <person name="Copetti D."/>
            <person name="Kolliker R."/>
            <person name="Studer B."/>
        </authorList>
    </citation>
    <scope>NUCLEOTIDE SEQUENCE</scope>
    <source>
        <strain evidence="4">02402/16</strain>
        <tissue evidence="4">Leaf</tissue>
    </source>
</reference>
<keyword evidence="2" id="KW-0862">Zinc</keyword>